<keyword evidence="1" id="KW-0472">Membrane</keyword>
<name>A0ABN9YTY6_9LACO</name>
<dbReference type="PANTHER" id="PTHR35333:SF5">
    <property type="entry name" value="CONSERVED LIPOPROTEIN LPQF-RELATED"/>
    <property type="match status" value="1"/>
</dbReference>
<reference evidence="3 4" key="1">
    <citation type="submission" date="2023-10" db="EMBL/GenBank/DDBJ databases">
        <authorList>
            <person name="Botero Cardona J."/>
        </authorList>
    </citation>
    <scope>NUCLEOTIDE SEQUENCE [LARGE SCALE GENOMIC DNA]</scope>
    <source>
        <strain evidence="3 4">R-54839</strain>
    </source>
</reference>
<evidence type="ECO:0000256" key="1">
    <source>
        <dbReference type="SAM" id="Phobius"/>
    </source>
</evidence>
<dbReference type="InterPro" id="IPR001967">
    <property type="entry name" value="Peptidase_S11_N"/>
</dbReference>
<evidence type="ECO:0000259" key="2">
    <source>
        <dbReference type="Pfam" id="PF00768"/>
    </source>
</evidence>
<protein>
    <submittedName>
        <fullName evidence="3">D-alanyl-D-alanine carboxypeptidase (DacC)</fullName>
        <ecNumber evidence="3">3.4.16.4</ecNumber>
    </submittedName>
</protein>
<dbReference type="SUPFAM" id="SSF56601">
    <property type="entry name" value="beta-lactamase/transpeptidase-like"/>
    <property type="match status" value="1"/>
</dbReference>
<keyword evidence="1" id="KW-1133">Transmembrane helix</keyword>
<keyword evidence="3" id="KW-0645">Protease</keyword>
<keyword evidence="3" id="KW-0378">Hydrolase</keyword>
<dbReference type="EC" id="3.4.16.4" evidence="3"/>
<dbReference type="InterPro" id="IPR000871">
    <property type="entry name" value="Beta-lactam_class-A"/>
</dbReference>
<organism evidence="3 4">
    <name type="scientific">Fructobacillus fructosus</name>
    <dbReference type="NCBI Taxonomy" id="1631"/>
    <lineage>
        <taxon>Bacteria</taxon>
        <taxon>Bacillati</taxon>
        <taxon>Bacillota</taxon>
        <taxon>Bacilli</taxon>
        <taxon>Lactobacillales</taxon>
        <taxon>Lactobacillaceae</taxon>
        <taxon>Fructobacillus</taxon>
    </lineage>
</organism>
<keyword evidence="3" id="KW-0121">Carboxypeptidase</keyword>
<feature type="transmembrane region" description="Helical" evidence="1">
    <location>
        <begin position="21"/>
        <end position="42"/>
    </location>
</feature>
<dbReference type="RefSeq" id="WP_187754039.1">
    <property type="nucleotide sequence ID" value="NZ_CAUZLK010000002.1"/>
</dbReference>
<keyword evidence="4" id="KW-1185">Reference proteome</keyword>
<dbReference type="InterPro" id="IPR012338">
    <property type="entry name" value="Beta-lactam/transpept-like"/>
</dbReference>
<proteinExistence type="predicted"/>
<dbReference type="Pfam" id="PF00768">
    <property type="entry name" value="Peptidase_S11"/>
    <property type="match status" value="1"/>
</dbReference>
<gene>
    <name evidence="3" type="ORF">R54839_PPFHFPJH_01104</name>
</gene>
<evidence type="ECO:0000313" key="3">
    <source>
        <dbReference type="EMBL" id="CAK1245639.1"/>
    </source>
</evidence>
<dbReference type="PANTHER" id="PTHR35333">
    <property type="entry name" value="BETA-LACTAMASE"/>
    <property type="match status" value="1"/>
</dbReference>
<evidence type="ECO:0000313" key="4">
    <source>
        <dbReference type="Proteomes" id="UP001314261"/>
    </source>
</evidence>
<accession>A0ABN9YTY6</accession>
<feature type="domain" description="Peptidase S11 D-alanyl-D-alanine carboxypeptidase A N-terminal" evidence="2">
    <location>
        <begin position="58"/>
        <end position="318"/>
    </location>
</feature>
<sequence length="441" mass="47591">MGKKKTVKVPREKKALHRIQSKWLVLFVLLLAIVGLLTTLFWPHVHKTVVQTTTKKTAPISLSVDAKSALVVDLNTGQIIGEKNANKQVAIASQSKMLVAYGVLKAIEQKKITWESQVTIPANADLSSQNTSLYSHLNIKTGDKVPVRDLYTAMFEKSANDAAFALVTYLSGDSSKDQETLEKWAKELNLTGSAWYNGAGQKNGEAFENDVSSSSDSAYNHASAIQVAQIARKIVQMDPSLLQITESPNLVYTKNKTTKVTEASDFGASFASMVAGLDNPNELQLLGLKTGSTPESGAAYTGIVKDKKGHLFLTVINGAADYTDKTERFQKTVDMVNQVLDGTVAHDYEAGSVLKGASTLAIKDAKVKAKVQVAQTTTYWNQSKAGLSLMEAPVLTKKPAASDTKVLAHIAVDFKGEYLPGTSDDDKAIPLELAGQSIENQ</sequence>
<dbReference type="GO" id="GO:0009002">
    <property type="term" value="F:serine-type D-Ala-D-Ala carboxypeptidase activity"/>
    <property type="evidence" value="ECO:0007669"/>
    <property type="project" value="UniProtKB-EC"/>
</dbReference>
<dbReference type="Gene3D" id="3.40.710.10">
    <property type="entry name" value="DD-peptidase/beta-lactamase superfamily"/>
    <property type="match status" value="1"/>
</dbReference>
<dbReference type="Proteomes" id="UP001314261">
    <property type="component" value="Unassembled WGS sequence"/>
</dbReference>
<dbReference type="EMBL" id="CAUZLR010000006">
    <property type="protein sequence ID" value="CAK1245639.1"/>
    <property type="molecule type" value="Genomic_DNA"/>
</dbReference>
<comment type="caution">
    <text evidence="3">The sequence shown here is derived from an EMBL/GenBank/DDBJ whole genome shotgun (WGS) entry which is preliminary data.</text>
</comment>
<keyword evidence="1" id="KW-0812">Transmembrane</keyword>